<protein>
    <submittedName>
        <fullName evidence="1">Uncharacterized protein</fullName>
    </submittedName>
</protein>
<dbReference type="Proteomes" id="UP000215335">
    <property type="component" value="Unassembled WGS sequence"/>
</dbReference>
<dbReference type="EMBL" id="NNAY01000497">
    <property type="protein sequence ID" value="OXU27995.1"/>
    <property type="molecule type" value="Genomic_DNA"/>
</dbReference>
<comment type="caution">
    <text evidence="1">The sequence shown here is derived from an EMBL/GenBank/DDBJ whole genome shotgun (WGS) entry which is preliminary data.</text>
</comment>
<name>A0A232FBF7_9HYME</name>
<accession>A0A232FBF7</accession>
<reference evidence="1 2" key="1">
    <citation type="journal article" date="2017" name="Curr. Biol.">
        <title>The Evolution of Venom by Co-option of Single-Copy Genes.</title>
        <authorList>
            <person name="Martinson E.O."/>
            <person name="Mrinalini"/>
            <person name="Kelkar Y.D."/>
            <person name="Chang C.H."/>
            <person name="Werren J.H."/>
        </authorList>
    </citation>
    <scope>NUCLEOTIDE SEQUENCE [LARGE SCALE GENOMIC DNA]</scope>
    <source>
        <strain evidence="1 2">Alberta</strain>
        <tissue evidence="1">Whole body</tissue>
    </source>
</reference>
<evidence type="ECO:0000313" key="2">
    <source>
        <dbReference type="Proteomes" id="UP000215335"/>
    </source>
</evidence>
<organism evidence="1 2">
    <name type="scientific">Trichomalopsis sarcophagae</name>
    <dbReference type="NCBI Taxonomy" id="543379"/>
    <lineage>
        <taxon>Eukaryota</taxon>
        <taxon>Metazoa</taxon>
        <taxon>Ecdysozoa</taxon>
        <taxon>Arthropoda</taxon>
        <taxon>Hexapoda</taxon>
        <taxon>Insecta</taxon>
        <taxon>Pterygota</taxon>
        <taxon>Neoptera</taxon>
        <taxon>Endopterygota</taxon>
        <taxon>Hymenoptera</taxon>
        <taxon>Apocrita</taxon>
        <taxon>Proctotrupomorpha</taxon>
        <taxon>Chalcidoidea</taxon>
        <taxon>Pteromalidae</taxon>
        <taxon>Pteromalinae</taxon>
        <taxon>Trichomalopsis</taxon>
    </lineage>
</organism>
<keyword evidence="2" id="KW-1185">Reference proteome</keyword>
<sequence length="249" mass="28452">MEFELDYIFSTKGNPMLHYKGFFIGDIRIVVKEIGHTHEARASDVNTKILLNIIKDTATFSEASTSAIVSRNVSQASESTKLILPKIKREHSLKTLYDDNEEFNRKMKMLAALSFVPPDEVKELFENLVEEEFATAKANVDNDLGYFQNTYIGNTVGRRVVAQLFSIDRWNHYNSVIDNLPRTNNSVEGWHRGFDFTIHKRGVNIFYVFKAFKADQALTAVKLTQIRTGNAPEPPIGRDICHTMKEFKV</sequence>
<proteinExistence type="predicted"/>
<evidence type="ECO:0000313" key="1">
    <source>
        <dbReference type="EMBL" id="OXU27995.1"/>
    </source>
</evidence>
<dbReference type="AlphaFoldDB" id="A0A232FBF7"/>
<gene>
    <name evidence="1" type="ORF">TSAR_001294</name>
</gene>